<dbReference type="PANTHER" id="PTHR10622">
    <property type="entry name" value="HET DOMAIN-CONTAINING PROTEIN"/>
    <property type="match status" value="1"/>
</dbReference>
<reference evidence="1" key="1">
    <citation type="journal article" date="2020" name="Stud. Mycol.">
        <title>101 Dothideomycetes genomes: a test case for predicting lifestyles and emergence of pathogens.</title>
        <authorList>
            <person name="Haridas S."/>
            <person name="Albert R."/>
            <person name="Binder M."/>
            <person name="Bloem J."/>
            <person name="Labutti K."/>
            <person name="Salamov A."/>
            <person name="Andreopoulos B."/>
            <person name="Baker S."/>
            <person name="Barry K."/>
            <person name="Bills G."/>
            <person name="Bluhm B."/>
            <person name="Cannon C."/>
            <person name="Castanera R."/>
            <person name="Culley D."/>
            <person name="Daum C."/>
            <person name="Ezra D."/>
            <person name="Gonzalez J."/>
            <person name="Henrissat B."/>
            <person name="Kuo A."/>
            <person name="Liang C."/>
            <person name="Lipzen A."/>
            <person name="Lutzoni F."/>
            <person name="Magnuson J."/>
            <person name="Mondo S."/>
            <person name="Nolan M."/>
            <person name="Ohm R."/>
            <person name="Pangilinan J."/>
            <person name="Park H.-J."/>
            <person name="Ramirez L."/>
            <person name="Alfaro M."/>
            <person name="Sun H."/>
            <person name="Tritt A."/>
            <person name="Yoshinaga Y."/>
            <person name="Zwiers L.-H."/>
            <person name="Turgeon B."/>
            <person name="Goodwin S."/>
            <person name="Spatafora J."/>
            <person name="Crous P."/>
            <person name="Grigoriev I."/>
        </authorList>
    </citation>
    <scope>NUCLEOTIDE SEQUENCE</scope>
    <source>
        <strain evidence="1">CBS 207.26</strain>
    </source>
</reference>
<evidence type="ECO:0000313" key="2">
    <source>
        <dbReference type="Proteomes" id="UP000800200"/>
    </source>
</evidence>
<dbReference type="AlphaFoldDB" id="A0A6A6E7E8"/>
<evidence type="ECO:0000313" key="1">
    <source>
        <dbReference type="EMBL" id="KAF2186692.1"/>
    </source>
</evidence>
<accession>A0A6A6E7E8</accession>
<keyword evidence="2" id="KW-1185">Reference proteome</keyword>
<name>A0A6A6E7E8_9PEZI</name>
<dbReference type="EMBL" id="ML994629">
    <property type="protein sequence ID" value="KAF2186692.1"/>
    <property type="molecule type" value="Genomic_DNA"/>
</dbReference>
<dbReference type="Proteomes" id="UP000800200">
    <property type="component" value="Unassembled WGS sequence"/>
</dbReference>
<protein>
    <recommendedName>
        <fullName evidence="3">Heterokaryon incompatibility domain-containing protein</fullName>
    </recommendedName>
</protein>
<evidence type="ECO:0008006" key="3">
    <source>
        <dbReference type="Google" id="ProtNLM"/>
    </source>
</evidence>
<organism evidence="1 2">
    <name type="scientific">Zopfia rhizophila CBS 207.26</name>
    <dbReference type="NCBI Taxonomy" id="1314779"/>
    <lineage>
        <taxon>Eukaryota</taxon>
        <taxon>Fungi</taxon>
        <taxon>Dikarya</taxon>
        <taxon>Ascomycota</taxon>
        <taxon>Pezizomycotina</taxon>
        <taxon>Dothideomycetes</taxon>
        <taxon>Dothideomycetes incertae sedis</taxon>
        <taxon>Zopfiaceae</taxon>
        <taxon>Zopfia</taxon>
    </lineage>
</organism>
<gene>
    <name evidence="1" type="ORF">K469DRAFT_143720</name>
</gene>
<dbReference type="OrthoDB" id="674604at2759"/>
<proteinExistence type="predicted"/>
<dbReference type="PANTHER" id="PTHR10622:SF10">
    <property type="entry name" value="HET DOMAIN-CONTAINING PROTEIN"/>
    <property type="match status" value="1"/>
</dbReference>
<sequence>MRILNCDSFQLHEFFETDVPSYAILSHTWGAEEVSFQDIQNGKGESKEGYQKIKYCCEQARKDGIAFA</sequence>